<gene>
    <name evidence="5" type="primary">modA</name>
    <name evidence="5" type="ORF">IAB19_05450</name>
</gene>
<organism evidence="5 6">
    <name type="scientific">Candidatus Avisuccinivibrio stercorigallinarum</name>
    <dbReference type="NCBI Taxonomy" id="2840704"/>
    <lineage>
        <taxon>Bacteria</taxon>
        <taxon>Pseudomonadati</taxon>
        <taxon>Pseudomonadota</taxon>
        <taxon>Gammaproteobacteria</taxon>
        <taxon>Aeromonadales</taxon>
        <taxon>Succinivibrionaceae</taxon>
        <taxon>Succinivibrionaceae incertae sedis</taxon>
        <taxon>Candidatus Avisuccinivibrio</taxon>
    </lineage>
</organism>
<dbReference type="InterPro" id="IPR005950">
    <property type="entry name" value="ModA"/>
</dbReference>
<keyword evidence="3 4" id="KW-0732">Signal</keyword>
<dbReference type="NCBIfam" id="TIGR01256">
    <property type="entry name" value="modA"/>
    <property type="match status" value="1"/>
</dbReference>
<evidence type="ECO:0000313" key="6">
    <source>
        <dbReference type="Proteomes" id="UP000823631"/>
    </source>
</evidence>
<dbReference type="PANTHER" id="PTHR30632">
    <property type="entry name" value="MOLYBDATE-BINDING PERIPLASMIC PROTEIN"/>
    <property type="match status" value="1"/>
</dbReference>
<feature type="signal peptide" evidence="4">
    <location>
        <begin position="1"/>
        <end position="24"/>
    </location>
</feature>
<dbReference type="SUPFAM" id="SSF53850">
    <property type="entry name" value="Periplasmic binding protein-like II"/>
    <property type="match status" value="1"/>
</dbReference>
<sequence length="284" mass="31052">MKTKSFLSALLLTLAALLPLQAQAFWSLFGGDEDKKVEPLLQVCAVPQLYGPLTELASLQQAHPSSVFKGQFALHFDTAGGLYSKIANKTERCDVLLSNSERMPILLVRSQLSEPSSMHAFAKAPLVLYSSDPALFARGAEPVIKQKLKSLALPKASLTPVGFAAAEVVSSKTFPTNYLKHHLYRAEQEYQVFAMVSSGNVQAGFVTLPLVIGESGSYWQIPADYYPEICYYAAVLKGSMQLQGLNFIEMLKTDARAQQSLRTGGFLPLNEDVESGPYDKLPGR</sequence>
<evidence type="ECO:0000256" key="4">
    <source>
        <dbReference type="SAM" id="SignalP"/>
    </source>
</evidence>
<dbReference type="EMBL" id="JADINH010000113">
    <property type="protein sequence ID" value="MBO8415805.1"/>
    <property type="molecule type" value="Genomic_DNA"/>
</dbReference>
<comment type="similarity">
    <text evidence="1">Belongs to the bacterial solute-binding protein ModA family.</text>
</comment>
<evidence type="ECO:0000256" key="3">
    <source>
        <dbReference type="ARBA" id="ARBA00022729"/>
    </source>
</evidence>
<reference evidence="5" key="2">
    <citation type="journal article" date="2021" name="PeerJ">
        <title>Extensive microbial diversity within the chicken gut microbiome revealed by metagenomics and culture.</title>
        <authorList>
            <person name="Gilroy R."/>
            <person name="Ravi A."/>
            <person name="Getino M."/>
            <person name="Pursley I."/>
            <person name="Horton D.L."/>
            <person name="Alikhan N.F."/>
            <person name="Baker D."/>
            <person name="Gharbi K."/>
            <person name="Hall N."/>
            <person name="Watson M."/>
            <person name="Adriaenssens E.M."/>
            <person name="Foster-Nyarko E."/>
            <person name="Jarju S."/>
            <person name="Secka A."/>
            <person name="Antonio M."/>
            <person name="Oren A."/>
            <person name="Chaudhuri R.R."/>
            <person name="La Ragione R."/>
            <person name="Hildebrand F."/>
            <person name="Pallen M.J."/>
        </authorList>
    </citation>
    <scope>NUCLEOTIDE SEQUENCE</scope>
    <source>
        <strain evidence="5">17213</strain>
    </source>
</reference>
<feature type="chain" id="PRO_5039151301" evidence="4">
    <location>
        <begin position="25"/>
        <end position="284"/>
    </location>
</feature>
<dbReference type="Proteomes" id="UP000823631">
    <property type="component" value="Unassembled WGS sequence"/>
</dbReference>
<evidence type="ECO:0000256" key="1">
    <source>
        <dbReference type="ARBA" id="ARBA00009175"/>
    </source>
</evidence>
<proteinExistence type="inferred from homology"/>
<comment type="caution">
    <text evidence="5">The sequence shown here is derived from an EMBL/GenBank/DDBJ whole genome shotgun (WGS) entry which is preliminary data.</text>
</comment>
<dbReference type="GO" id="GO:0046872">
    <property type="term" value="F:metal ion binding"/>
    <property type="evidence" value="ECO:0007669"/>
    <property type="project" value="UniProtKB-KW"/>
</dbReference>
<evidence type="ECO:0000313" key="5">
    <source>
        <dbReference type="EMBL" id="MBO8415805.1"/>
    </source>
</evidence>
<dbReference type="Pfam" id="PF13531">
    <property type="entry name" value="SBP_bac_11"/>
    <property type="match status" value="1"/>
</dbReference>
<dbReference type="PANTHER" id="PTHR30632:SF14">
    <property type="entry name" value="TUNGSTATE_MOLYBDATE_CHROMATE-BINDING PROTEIN MODA"/>
    <property type="match status" value="1"/>
</dbReference>
<dbReference type="Gene3D" id="3.40.190.10">
    <property type="entry name" value="Periplasmic binding protein-like II"/>
    <property type="match status" value="2"/>
</dbReference>
<dbReference type="GO" id="GO:0030973">
    <property type="term" value="F:molybdate ion binding"/>
    <property type="evidence" value="ECO:0007669"/>
    <property type="project" value="TreeGrafter"/>
</dbReference>
<evidence type="ECO:0000256" key="2">
    <source>
        <dbReference type="ARBA" id="ARBA00022723"/>
    </source>
</evidence>
<name>A0A9D9DAH1_9GAMM</name>
<reference evidence="5" key="1">
    <citation type="submission" date="2020-10" db="EMBL/GenBank/DDBJ databases">
        <authorList>
            <person name="Gilroy R."/>
        </authorList>
    </citation>
    <scope>NUCLEOTIDE SEQUENCE</scope>
    <source>
        <strain evidence="5">17213</strain>
    </source>
</reference>
<protein>
    <submittedName>
        <fullName evidence="5">Molybdate ABC transporter substrate-binding protein</fullName>
    </submittedName>
</protein>
<keyword evidence="2" id="KW-0479">Metal-binding</keyword>
<dbReference type="AlphaFoldDB" id="A0A9D9DAH1"/>
<accession>A0A9D9DAH1</accession>
<dbReference type="InterPro" id="IPR050682">
    <property type="entry name" value="ModA/WtpA"/>
</dbReference>
<dbReference type="GO" id="GO:0015689">
    <property type="term" value="P:molybdate ion transport"/>
    <property type="evidence" value="ECO:0007669"/>
    <property type="project" value="InterPro"/>
</dbReference>